<evidence type="ECO:0000313" key="2">
    <source>
        <dbReference type="EMBL" id="RUS80692.1"/>
    </source>
</evidence>
<dbReference type="AlphaFoldDB" id="A0A3S1C1Y5"/>
<proteinExistence type="predicted"/>
<feature type="region of interest" description="Disordered" evidence="1">
    <location>
        <begin position="734"/>
        <end position="917"/>
    </location>
</feature>
<dbReference type="OrthoDB" id="6162645at2759"/>
<feature type="compositionally biased region" description="Acidic residues" evidence="1">
    <location>
        <begin position="479"/>
        <end position="503"/>
    </location>
</feature>
<keyword evidence="3" id="KW-1185">Reference proteome</keyword>
<feature type="compositionally biased region" description="Acidic residues" evidence="1">
    <location>
        <begin position="418"/>
        <end position="458"/>
    </location>
</feature>
<organism evidence="2 3">
    <name type="scientific">Elysia chlorotica</name>
    <name type="common">Eastern emerald elysia</name>
    <name type="synonym">Sea slug</name>
    <dbReference type="NCBI Taxonomy" id="188477"/>
    <lineage>
        <taxon>Eukaryota</taxon>
        <taxon>Metazoa</taxon>
        <taxon>Spiralia</taxon>
        <taxon>Lophotrochozoa</taxon>
        <taxon>Mollusca</taxon>
        <taxon>Gastropoda</taxon>
        <taxon>Heterobranchia</taxon>
        <taxon>Euthyneura</taxon>
        <taxon>Panpulmonata</taxon>
        <taxon>Sacoglossa</taxon>
        <taxon>Placobranchoidea</taxon>
        <taxon>Plakobranchidae</taxon>
        <taxon>Elysia</taxon>
    </lineage>
</organism>
<feature type="region of interest" description="Disordered" evidence="1">
    <location>
        <begin position="317"/>
        <end position="360"/>
    </location>
</feature>
<feature type="compositionally biased region" description="Polar residues" evidence="1">
    <location>
        <begin position="831"/>
        <end position="848"/>
    </location>
</feature>
<feature type="compositionally biased region" description="Basic and acidic residues" evidence="1">
    <location>
        <begin position="567"/>
        <end position="588"/>
    </location>
</feature>
<feature type="compositionally biased region" description="Polar residues" evidence="1">
    <location>
        <begin position="341"/>
        <end position="356"/>
    </location>
</feature>
<feature type="region of interest" description="Disordered" evidence="1">
    <location>
        <begin position="408"/>
        <end position="518"/>
    </location>
</feature>
<feature type="compositionally biased region" description="Basic and acidic residues" evidence="1">
    <location>
        <begin position="866"/>
        <end position="881"/>
    </location>
</feature>
<feature type="region of interest" description="Disordered" evidence="1">
    <location>
        <begin position="650"/>
        <end position="718"/>
    </location>
</feature>
<feature type="compositionally biased region" description="Polar residues" evidence="1">
    <location>
        <begin position="589"/>
        <end position="598"/>
    </location>
</feature>
<feature type="compositionally biased region" description="Basic and acidic residues" evidence="1">
    <location>
        <begin position="459"/>
        <end position="468"/>
    </location>
</feature>
<evidence type="ECO:0000313" key="3">
    <source>
        <dbReference type="Proteomes" id="UP000271974"/>
    </source>
</evidence>
<feature type="compositionally biased region" description="Low complexity" evidence="1">
    <location>
        <begin position="801"/>
        <end position="818"/>
    </location>
</feature>
<dbReference type="EMBL" id="RQTK01000378">
    <property type="protein sequence ID" value="RUS80692.1"/>
    <property type="molecule type" value="Genomic_DNA"/>
</dbReference>
<feature type="compositionally biased region" description="Basic and acidic residues" evidence="1">
    <location>
        <begin position="788"/>
        <end position="800"/>
    </location>
</feature>
<comment type="caution">
    <text evidence="2">The sequence shown here is derived from an EMBL/GenBank/DDBJ whole genome shotgun (WGS) entry which is preliminary data.</text>
</comment>
<name>A0A3S1C1Y5_ELYCH</name>
<feature type="compositionally biased region" description="Polar residues" evidence="1">
    <location>
        <begin position="707"/>
        <end position="718"/>
    </location>
</feature>
<evidence type="ECO:0000256" key="1">
    <source>
        <dbReference type="SAM" id="MobiDB-lite"/>
    </source>
</evidence>
<accession>A0A3S1C1Y5</accession>
<protein>
    <submittedName>
        <fullName evidence="2">Uncharacterized protein</fullName>
    </submittedName>
</protein>
<feature type="compositionally biased region" description="Polar residues" evidence="1">
    <location>
        <begin position="736"/>
        <end position="762"/>
    </location>
</feature>
<dbReference type="Proteomes" id="UP000271974">
    <property type="component" value="Unassembled WGS sequence"/>
</dbReference>
<feature type="region of interest" description="Disordered" evidence="1">
    <location>
        <begin position="567"/>
        <end position="624"/>
    </location>
</feature>
<reference evidence="2 3" key="1">
    <citation type="submission" date="2019-01" db="EMBL/GenBank/DDBJ databases">
        <title>A draft genome assembly of the solar-powered sea slug Elysia chlorotica.</title>
        <authorList>
            <person name="Cai H."/>
            <person name="Li Q."/>
            <person name="Fang X."/>
            <person name="Li J."/>
            <person name="Curtis N.E."/>
            <person name="Altenburger A."/>
            <person name="Shibata T."/>
            <person name="Feng M."/>
            <person name="Maeda T."/>
            <person name="Schwartz J.A."/>
            <person name="Shigenobu S."/>
            <person name="Lundholm N."/>
            <person name="Nishiyama T."/>
            <person name="Yang H."/>
            <person name="Hasebe M."/>
            <person name="Li S."/>
            <person name="Pierce S.K."/>
            <person name="Wang J."/>
        </authorList>
    </citation>
    <scope>NUCLEOTIDE SEQUENCE [LARGE SCALE GENOMIC DNA]</scope>
    <source>
        <strain evidence="2">EC2010</strain>
        <tissue evidence="2">Whole organism of an adult</tissue>
    </source>
</reference>
<gene>
    <name evidence="2" type="ORF">EGW08_011558</name>
</gene>
<sequence length="917" mass="101528">MAAHIIMYGKYRQELDTLVYTLHTSDEEAQWTSLFNEIEAKWNDTTWHILHVLKSAILDVESVIGLKNFMKLFIMKMSDVITEGSVLEEEISAIECLSLLKDFWALSTTQHHSITKQAFGNFSPTLYDVLPSMASLYIDLFVASNSSKEKTELLSKRLYGWLNMDLNERCLKTALLEVSKVCPKTVAFILPLLKKILSSPPPTMSFMDYLLHFLVLRRWSLVSKDLADLVQVNLNVEAPKGFISWLSERWRNAREHVPQDKSLKGRRVSELMCSLDKEAVEELIDVFSQCLHSGDAHDVESVVPLEDGAAVPDLFVIDKSGSGQDGPPSKKKQKLEESTDFLETSKNSHSKSNNMTVDVKDSAVSYPENNERMMSIHAKTRNKNSNGDNQVTGDISLGFVVDRTAEKERRTVVNGEEEKMEVDENENSESGDDDENSGLESGNEEEEEEEGHDDDDDEDGKKLDKSEEAEAMSDSSSDGNDEDLEEKSDDDNGDDGDDDDDDNMASTDSSKPFPKCVEDPALSYFVKATGSPSKKTSSNTLETLVIDGVEIQTIESSELVLDVKEKRPQAKKVKDGVEPIGRRLRSESESSQGKTSAGASRKKIEIERANQTTTSLPEDSVLESKETDVRAAVTEDQVGFVLSQIRSSLGEGLSGKEQISTAKRYSTRLRTKSESSDVLSDAGSKKSARNGRRQTMTHIKAKAEPSIPSSDNQGSTKILSDWLRKIPAIDELGLSESAQDNSNDNELTVNKTPKTYTSSAKKGSSKRILIESKMENTDVLESELNKSVMKEPKSDSKSPSKDTVSTISSIKKTPKSATLSAKPKDDVEPSKASQATPQSRKTPTGSSKPQRRKYFLRGTSPIKSPTNEKEESVVEGSKDATPKPLTKSSDSHAVQKPKSARKSPAERRKSLRSSKQQ</sequence>